<dbReference type="KEGG" id="ape:APE_1189.1"/>
<keyword evidence="2" id="KW-0808">Transferase</keyword>
<dbReference type="EMBL" id="BA000002">
    <property type="protein sequence ID" value="BAA80175.2"/>
    <property type="molecule type" value="Genomic_DNA"/>
</dbReference>
<dbReference type="PANTHER" id="PTHR43630">
    <property type="entry name" value="POLY-BETA-1,6-N-ACETYL-D-GLUCOSAMINE SYNTHASE"/>
    <property type="match status" value="1"/>
</dbReference>
<gene>
    <name evidence="2" type="ordered locus">APE_1189.1</name>
</gene>
<dbReference type="InterPro" id="IPR001173">
    <property type="entry name" value="Glyco_trans_2-like"/>
</dbReference>
<dbReference type="GO" id="GO:0016740">
    <property type="term" value="F:transferase activity"/>
    <property type="evidence" value="ECO:0007669"/>
    <property type="project" value="UniProtKB-KW"/>
</dbReference>
<evidence type="ECO:0000313" key="3">
    <source>
        <dbReference type="Proteomes" id="UP000002518"/>
    </source>
</evidence>
<dbReference type="PIR" id="A72590">
    <property type="entry name" value="A72590"/>
</dbReference>
<dbReference type="CDD" id="cd00761">
    <property type="entry name" value="Glyco_tranf_GTA_type"/>
    <property type="match status" value="1"/>
</dbReference>
<dbReference type="STRING" id="272557.APE_1189.1"/>
<dbReference type="RefSeq" id="WP_010866214.1">
    <property type="nucleotide sequence ID" value="NC_000854.2"/>
</dbReference>
<dbReference type="PANTHER" id="PTHR43630:SF2">
    <property type="entry name" value="GLYCOSYLTRANSFERASE"/>
    <property type="match status" value="1"/>
</dbReference>
<dbReference type="GeneID" id="1445559"/>
<organism evidence="2 3">
    <name type="scientific">Aeropyrum pernix (strain ATCC 700893 / DSM 11879 / JCM 9820 / NBRC 100138 / K1)</name>
    <dbReference type="NCBI Taxonomy" id="272557"/>
    <lineage>
        <taxon>Archaea</taxon>
        <taxon>Thermoproteota</taxon>
        <taxon>Thermoprotei</taxon>
        <taxon>Desulfurococcales</taxon>
        <taxon>Desulfurococcaceae</taxon>
        <taxon>Aeropyrum</taxon>
    </lineage>
</organism>
<evidence type="ECO:0000259" key="1">
    <source>
        <dbReference type="Pfam" id="PF00535"/>
    </source>
</evidence>
<dbReference type="AlphaFoldDB" id="Q9YCS2"/>
<name>Q9YCS2_AERPE</name>
<dbReference type="Gene3D" id="3.90.550.10">
    <property type="entry name" value="Spore Coat Polysaccharide Biosynthesis Protein SpsA, Chain A"/>
    <property type="match status" value="1"/>
</dbReference>
<accession>Q9YCS2</accession>
<dbReference type="eggNOG" id="arCOG01381">
    <property type="taxonomic scope" value="Archaea"/>
</dbReference>
<evidence type="ECO:0000313" key="2">
    <source>
        <dbReference type="EMBL" id="BAA80175.2"/>
    </source>
</evidence>
<dbReference type="Pfam" id="PF00535">
    <property type="entry name" value="Glycos_transf_2"/>
    <property type="match status" value="1"/>
</dbReference>
<sequence>MHGGNNKYVNSVNPECPLVSIVIPTYNSEKTLSLTLESIKRQTYKNIEVIIVDNYSTDGTVKIAEKYNARVIQTSGGLLWARYLGHLHAKGEVELLLDSDQILEHTAIERGVKMVRRGYDALILEETSYKPRTLVQWLFYIDRRHVFRIKDLHPLHGVLLARMYRYEILNKTFKRIREKLPLEIMLKLVSQDHALIYLEAWTYSEKLGIISNAIYHVEPESLKQVVRKFYRYGITEMNLTQYYPELSKKKIPRKPGLHPDSLASIMLWTIKAIAYTLGRIKTL</sequence>
<proteinExistence type="predicted"/>
<keyword evidence="3" id="KW-1185">Reference proteome</keyword>
<dbReference type="EnsemblBacteria" id="BAA80175">
    <property type="protein sequence ID" value="BAA80175"/>
    <property type="gene ID" value="APE_1189.1"/>
</dbReference>
<dbReference type="Proteomes" id="UP000002518">
    <property type="component" value="Chromosome"/>
</dbReference>
<protein>
    <submittedName>
        <fullName evidence="2">Glycosyl transferase, family 2</fullName>
    </submittedName>
</protein>
<reference evidence="2 3" key="1">
    <citation type="journal article" date="1999" name="DNA Res.">
        <title>Complete genome sequence of an aerobic hyper-thermophilic crenarchaeon, Aeropyrum pernix K1.</title>
        <authorList>
            <person name="Kawarabayasi Y."/>
            <person name="Hino Y."/>
            <person name="Horikawa H."/>
            <person name="Yamazaki S."/>
            <person name="Haikawa Y."/>
            <person name="Jin-no K."/>
            <person name="Takahashi M."/>
            <person name="Sekine M."/>
            <person name="Baba S."/>
            <person name="Ankai A."/>
            <person name="Kosugi H."/>
            <person name="Hosoyama A."/>
            <person name="Fukui S."/>
            <person name="Nagai Y."/>
            <person name="Nishijima K."/>
            <person name="Nakazawa H."/>
            <person name="Takamiya M."/>
            <person name="Masuda S."/>
            <person name="Funahashi T."/>
            <person name="Tanaka T."/>
            <person name="Kudoh Y."/>
            <person name="Yamazaki J."/>
            <person name="Kushida N."/>
            <person name="Oguchi A."/>
            <person name="Aoki K."/>
            <person name="Kubota K."/>
            <person name="Nakamura Y."/>
            <person name="Nomura N."/>
            <person name="Sako Y."/>
            <person name="Kikuchi H."/>
        </authorList>
    </citation>
    <scope>NUCLEOTIDE SEQUENCE [LARGE SCALE GENOMIC DNA]</scope>
    <source>
        <strain evidence="3">ATCC 700893 / DSM 11879 / JCM 9820 / NBRC 100138 / K1</strain>
    </source>
</reference>
<dbReference type="SUPFAM" id="SSF53448">
    <property type="entry name" value="Nucleotide-diphospho-sugar transferases"/>
    <property type="match status" value="1"/>
</dbReference>
<dbReference type="CAZy" id="GT2">
    <property type="family name" value="Glycosyltransferase Family 2"/>
</dbReference>
<dbReference type="InterPro" id="IPR029044">
    <property type="entry name" value="Nucleotide-diphossugar_trans"/>
</dbReference>
<feature type="domain" description="Glycosyltransferase 2-like" evidence="1">
    <location>
        <begin position="20"/>
        <end position="169"/>
    </location>
</feature>